<sequence length="647" mass="74547">MFEKKLAPVSLDHVQIRDKFWKGYMELVRNHVIPYQWEALNDRIENAQPSYCIQNFRVAAGLQEGTFQGMVFQDSDVYKWLEAVAWSLMWHPDSELEKTADETIDLIGKAQQPDGYLDTYYIINGLEKRFTNLMDNHELYCLGHMTEGAVAYYKATGKRKFLDIAVGYVNCVYEHLGTEEGKIPGYPGHEVAEMALCALYDITKDERHLKLAKYFIDQRGQQPLFFDEECRKNGNKCYWDDTYMKKQYYQAGKPVRDQDKAEGHAVRAVYLYTGMAEVASRTEDGELFEACEKLWDNIVNRQMYVTGAIGATEHGEAFSFDYDLPNDTVYGETCAAIGLIFFARRMLEITRDSRYADVMERALYNGVISGMSLDGKKFFYVNPLEVVPETCEKDYNKRHVKPVRQKWFGCACCPPNVARLLSSLAGYAFEENEQELYVNLYTGGILDTVKGGKKNRLVIETEYPWKGQVKIQVENQEDTAFTLALRIPGWCSGYVLKVNGENAEKKTDKGYVLLERTWKNGDEISLEMDMPVQILEANPRVREDIGKVAVTRGPVVYCLEEADNGDQLQEIYLKEEPEFKTKYEPDLLKGVVTIEAKGKRVSRKGWEKESLYRTYTGKKFEDADLKFIPYYAWTNRTPGEMTVWVRV</sequence>
<dbReference type="PANTHER" id="PTHR43465">
    <property type="entry name" value="DUF1680 DOMAIN PROTEIN (AFU_ORTHOLOGUE AFUA_1G08910)"/>
    <property type="match status" value="1"/>
</dbReference>
<dbReference type="SUPFAM" id="SSF48208">
    <property type="entry name" value="Six-hairpin glycosidases"/>
    <property type="match status" value="1"/>
</dbReference>
<dbReference type="EMBL" id="DXIQ01000008">
    <property type="protein sequence ID" value="HIV37627.1"/>
    <property type="molecule type" value="Genomic_DNA"/>
</dbReference>
<dbReference type="GO" id="GO:0005975">
    <property type="term" value="P:carbohydrate metabolic process"/>
    <property type="evidence" value="ECO:0007669"/>
    <property type="project" value="InterPro"/>
</dbReference>
<evidence type="ECO:0000259" key="3">
    <source>
        <dbReference type="Pfam" id="PF20737"/>
    </source>
</evidence>
<reference evidence="4" key="1">
    <citation type="journal article" date="2021" name="PeerJ">
        <title>Extensive microbial diversity within the chicken gut microbiome revealed by metagenomics and culture.</title>
        <authorList>
            <person name="Gilroy R."/>
            <person name="Ravi A."/>
            <person name="Getino M."/>
            <person name="Pursley I."/>
            <person name="Horton D.L."/>
            <person name="Alikhan N.F."/>
            <person name="Baker D."/>
            <person name="Gharbi K."/>
            <person name="Hall N."/>
            <person name="Watson M."/>
            <person name="Adriaenssens E.M."/>
            <person name="Foster-Nyarko E."/>
            <person name="Jarju S."/>
            <person name="Secka A."/>
            <person name="Antonio M."/>
            <person name="Oren A."/>
            <person name="Chaudhuri R.R."/>
            <person name="La Ragione R."/>
            <person name="Hildebrand F."/>
            <person name="Pallen M.J."/>
        </authorList>
    </citation>
    <scope>NUCLEOTIDE SEQUENCE</scope>
    <source>
        <strain evidence="4">CHK195-9823</strain>
    </source>
</reference>
<feature type="domain" description="Non-reducing end beta-L-arabinofuranosidase-like GH127 C-terminal" evidence="3">
    <location>
        <begin position="532"/>
        <end position="646"/>
    </location>
</feature>
<feature type="domain" description="Non-reducing end beta-L-arabinofuranosidase-like GH127 catalytic" evidence="1">
    <location>
        <begin position="13"/>
        <end position="425"/>
    </location>
</feature>
<dbReference type="Proteomes" id="UP000886814">
    <property type="component" value="Unassembled WGS sequence"/>
</dbReference>
<comment type="caution">
    <text evidence="4">The sequence shown here is derived from an EMBL/GenBank/DDBJ whole genome shotgun (WGS) entry which is preliminary data.</text>
</comment>
<name>A0A9D1PAF1_9FIRM</name>
<gene>
    <name evidence="4" type="ORF">H9747_01285</name>
</gene>
<dbReference type="InterPro" id="IPR049046">
    <property type="entry name" value="Beta-AFase-like_GH127_middle"/>
</dbReference>
<organism evidence="4 5">
    <name type="scientific">Candidatus Blautia stercorigallinarum</name>
    <dbReference type="NCBI Taxonomy" id="2838501"/>
    <lineage>
        <taxon>Bacteria</taxon>
        <taxon>Bacillati</taxon>
        <taxon>Bacillota</taxon>
        <taxon>Clostridia</taxon>
        <taxon>Lachnospirales</taxon>
        <taxon>Lachnospiraceae</taxon>
        <taxon>Blautia</taxon>
    </lineage>
</organism>
<dbReference type="GO" id="GO:0016787">
    <property type="term" value="F:hydrolase activity"/>
    <property type="evidence" value="ECO:0007669"/>
    <property type="project" value="UniProtKB-KW"/>
</dbReference>
<dbReference type="InterPro" id="IPR012878">
    <property type="entry name" value="Beta-AFase-like_GH127_cat"/>
</dbReference>
<evidence type="ECO:0000259" key="1">
    <source>
        <dbReference type="Pfam" id="PF07944"/>
    </source>
</evidence>
<protein>
    <submittedName>
        <fullName evidence="4">Glycoside hydrolase family 127 protein</fullName>
    </submittedName>
</protein>
<reference evidence="4" key="2">
    <citation type="submission" date="2021-04" db="EMBL/GenBank/DDBJ databases">
        <authorList>
            <person name="Gilroy R."/>
        </authorList>
    </citation>
    <scope>NUCLEOTIDE SEQUENCE</scope>
    <source>
        <strain evidence="4">CHK195-9823</strain>
    </source>
</reference>
<dbReference type="Pfam" id="PF20737">
    <property type="entry name" value="Glyco_hydro127C"/>
    <property type="match status" value="1"/>
</dbReference>
<dbReference type="InterPro" id="IPR008928">
    <property type="entry name" value="6-hairpin_glycosidase_sf"/>
</dbReference>
<dbReference type="Pfam" id="PF07944">
    <property type="entry name" value="Beta-AFase-like_GH127_cat"/>
    <property type="match status" value="1"/>
</dbReference>
<dbReference type="Pfam" id="PF20736">
    <property type="entry name" value="Glyco_hydro127M"/>
    <property type="match status" value="1"/>
</dbReference>
<dbReference type="InterPro" id="IPR049049">
    <property type="entry name" value="Beta-AFase-like_GH127_C"/>
</dbReference>
<evidence type="ECO:0000313" key="4">
    <source>
        <dbReference type="EMBL" id="HIV37627.1"/>
    </source>
</evidence>
<keyword evidence="4" id="KW-0378">Hydrolase</keyword>
<accession>A0A9D1PAF1</accession>
<dbReference type="PANTHER" id="PTHR43465:SF2">
    <property type="entry name" value="DUF1680 DOMAIN PROTEIN (AFU_ORTHOLOGUE AFUA_1G08910)"/>
    <property type="match status" value="1"/>
</dbReference>
<proteinExistence type="predicted"/>
<feature type="domain" description="Non-reducing end beta-L-arabinofuranosidase-like GH127 middle" evidence="2">
    <location>
        <begin position="436"/>
        <end position="530"/>
    </location>
</feature>
<evidence type="ECO:0000313" key="5">
    <source>
        <dbReference type="Proteomes" id="UP000886814"/>
    </source>
</evidence>
<evidence type="ECO:0000259" key="2">
    <source>
        <dbReference type="Pfam" id="PF20736"/>
    </source>
</evidence>
<dbReference type="AlphaFoldDB" id="A0A9D1PAF1"/>
<dbReference type="InterPro" id="IPR049174">
    <property type="entry name" value="Beta-AFase-like"/>
</dbReference>